<organism evidence="1 2">
    <name type="scientific">Penicillium daleae</name>
    <dbReference type="NCBI Taxonomy" id="63821"/>
    <lineage>
        <taxon>Eukaryota</taxon>
        <taxon>Fungi</taxon>
        <taxon>Dikarya</taxon>
        <taxon>Ascomycota</taxon>
        <taxon>Pezizomycotina</taxon>
        <taxon>Eurotiomycetes</taxon>
        <taxon>Eurotiomycetidae</taxon>
        <taxon>Eurotiales</taxon>
        <taxon>Aspergillaceae</taxon>
        <taxon>Penicillium</taxon>
    </lineage>
</organism>
<sequence>MCLSAPPSSLVSTSLTSLLANLPLLTHEIYSDHTSTNDLTVTAYPQLTPSALAFDFAVSEVIWLGVPGPS</sequence>
<dbReference type="RefSeq" id="XP_056763182.1">
    <property type="nucleotide sequence ID" value="XM_056914333.1"/>
</dbReference>
<dbReference type="EMBL" id="JAPVEA010000008">
    <property type="protein sequence ID" value="KAJ5439953.1"/>
    <property type="molecule type" value="Genomic_DNA"/>
</dbReference>
<evidence type="ECO:0000313" key="1">
    <source>
        <dbReference type="EMBL" id="KAJ5439953.1"/>
    </source>
</evidence>
<dbReference type="GeneID" id="81604576"/>
<reference evidence="1" key="1">
    <citation type="submission" date="2022-12" db="EMBL/GenBank/DDBJ databases">
        <authorList>
            <person name="Petersen C."/>
        </authorList>
    </citation>
    <scope>NUCLEOTIDE SEQUENCE</scope>
    <source>
        <strain evidence="1">IBT 16125</strain>
    </source>
</reference>
<protein>
    <submittedName>
        <fullName evidence="1">Uncharacterized protein</fullName>
    </submittedName>
</protein>
<evidence type="ECO:0000313" key="2">
    <source>
        <dbReference type="Proteomes" id="UP001213681"/>
    </source>
</evidence>
<dbReference type="AlphaFoldDB" id="A0AAD6BZN5"/>
<gene>
    <name evidence="1" type="ORF">N7458_010951</name>
</gene>
<comment type="caution">
    <text evidence="1">The sequence shown here is derived from an EMBL/GenBank/DDBJ whole genome shotgun (WGS) entry which is preliminary data.</text>
</comment>
<name>A0AAD6BZN5_9EURO</name>
<proteinExistence type="predicted"/>
<keyword evidence="2" id="KW-1185">Reference proteome</keyword>
<reference evidence="1" key="2">
    <citation type="journal article" date="2023" name="IMA Fungus">
        <title>Comparative genomic study of the Penicillium genus elucidates a diverse pangenome and 15 lateral gene transfer events.</title>
        <authorList>
            <person name="Petersen C."/>
            <person name="Sorensen T."/>
            <person name="Nielsen M.R."/>
            <person name="Sondergaard T.E."/>
            <person name="Sorensen J.L."/>
            <person name="Fitzpatrick D.A."/>
            <person name="Frisvad J.C."/>
            <person name="Nielsen K.L."/>
        </authorList>
    </citation>
    <scope>NUCLEOTIDE SEQUENCE</scope>
    <source>
        <strain evidence="1">IBT 16125</strain>
    </source>
</reference>
<accession>A0AAD6BZN5</accession>
<dbReference type="Proteomes" id="UP001213681">
    <property type="component" value="Unassembled WGS sequence"/>
</dbReference>